<evidence type="ECO:0000313" key="2">
    <source>
        <dbReference type="EMBL" id="SED41204.1"/>
    </source>
</evidence>
<dbReference type="Proteomes" id="UP000198609">
    <property type="component" value="Unassembled WGS sequence"/>
</dbReference>
<dbReference type="AlphaFoldDB" id="A0A1H5AHE4"/>
<evidence type="ECO:0000313" key="3">
    <source>
        <dbReference type="Proteomes" id="UP000198609"/>
    </source>
</evidence>
<keyword evidence="3" id="KW-1185">Reference proteome</keyword>
<proteinExistence type="predicted"/>
<organism evidence="2 3">
    <name type="scientific">Streptomyces melanosporofaciens</name>
    <dbReference type="NCBI Taxonomy" id="67327"/>
    <lineage>
        <taxon>Bacteria</taxon>
        <taxon>Bacillati</taxon>
        <taxon>Actinomycetota</taxon>
        <taxon>Actinomycetes</taxon>
        <taxon>Kitasatosporales</taxon>
        <taxon>Streptomycetaceae</taxon>
        <taxon>Streptomyces</taxon>
        <taxon>Streptomyces violaceusniger group</taxon>
    </lineage>
</organism>
<reference evidence="3" key="1">
    <citation type="submission" date="2016-10" db="EMBL/GenBank/DDBJ databases">
        <authorList>
            <person name="Varghese N."/>
            <person name="Submissions S."/>
        </authorList>
    </citation>
    <scope>NUCLEOTIDE SEQUENCE [LARGE SCALE GENOMIC DNA]</scope>
    <source>
        <strain evidence="3">DSM 40318</strain>
    </source>
</reference>
<accession>A0A1H5AHE4</accession>
<evidence type="ECO:0000256" key="1">
    <source>
        <dbReference type="SAM" id="MobiDB-lite"/>
    </source>
</evidence>
<gene>
    <name evidence="2" type="ORF">SAMN04490356_8341</name>
</gene>
<protein>
    <submittedName>
        <fullName evidence="2">Uncharacterized protein</fullName>
    </submittedName>
</protein>
<dbReference type="EMBL" id="FNST01000002">
    <property type="protein sequence ID" value="SED41204.1"/>
    <property type="molecule type" value="Genomic_DNA"/>
</dbReference>
<sequence length="46" mass="4555">MRLGTAGEKAPSDASDGRECGPPMAATDSASPKDIPVPLKRGTGTG</sequence>
<name>A0A1H5AHE4_STRMJ</name>
<feature type="region of interest" description="Disordered" evidence="1">
    <location>
        <begin position="1"/>
        <end position="46"/>
    </location>
</feature>